<protein>
    <submittedName>
        <fullName evidence="6">Adenylate kinase isoenzyme 1</fullName>
    </submittedName>
</protein>
<evidence type="ECO:0000256" key="3">
    <source>
        <dbReference type="ARBA" id="ARBA00022777"/>
    </source>
</evidence>
<dbReference type="KEGG" id="goe:100903887"/>
<dbReference type="InterPro" id="IPR000850">
    <property type="entry name" value="Adenylat/UMP-CMP_kin"/>
</dbReference>
<keyword evidence="1 4" id="KW-0808">Transferase</keyword>
<dbReference type="PROSITE" id="PS00113">
    <property type="entry name" value="ADENYLATE_KINASE"/>
    <property type="match status" value="1"/>
</dbReference>
<dbReference type="PRINTS" id="PR00094">
    <property type="entry name" value="ADENYLTKNASE"/>
</dbReference>
<dbReference type="RefSeq" id="XP_003742543.1">
    <property type="nucleotide sequence ID" value="XM_003742495.1"/>
</dbReference>
<sequence length="231" mass="24949">MTQFKIMSTAADDGCQEKSAAGTKTSDQIRSRAPLDVKVPVIGIIGGPGSGKGTQCEKLVKKYSFTHISTGDLMREEVKAGTKIGKLAAKCMEEGRLVESSVVLDVLRAKIQKELPTSPGFILDGYPRSLDQAAAFEQSICPITAYIYLKVSDEAMLRRLVSRGKKSGRADDNEETAKNRIAIFYKQTQPIVSEYSGKLTSIVAEGSINEVHSVVDAAFSKLISNGSRNVV</sequence>
<dbReference type="CDD" id="cd01428">
    <property type="entry name" value="ADK"/>
    <property type="match status" value="1"/>
</dbReference>
<keyword evidence="2" id="KW-0547">Nucleotide-binding</keyword>
<comment type="similarity">
    <text evidence="4">Belongs to the adenylate kinase family.</text>
</comment>
<dbReference type="Gene3D" id="3.40.50.300">
    <property type="entry name" value="P-loop containing nucleotide triphosphate hydrolases"/>
    <property type="match status" value="1"/>
</dbReference>
<evidence type="ECO:0000256" key="1">
    <source>
        <dbReference type="ARBA" id="ARBA00022679"/>
    </source>
</evidence>
<dbReference type="PANTHER" id="PTHR23359">
    <property type="entry name" value="NUCLEOTIDE KINASE"/>
    <property type="match status" value="1"/>
</dbReference>
<name>A0AAJ6QSH4_9ACAR</name>
<proteinExistence type="inferred from homology"/>
<dbReference type="InterPro" id="IPR027417">
    <property type="entry name" value="P-loop_NTPase"/>
</dbReference>
<evidence type="ECO:0000256" key="4">
    <source>
        <dbReference type="RuleBase" id="RU003330"/>
    </source>
</evidence>
<dbReference type="AlphaFoldDB" id="A0AAJ6QSH4"/>
<dbReference type="GO" id="GO:0019205">
    <property type="term" value="F:nucleobase-containing compound kinase activity"/>
    <property type="evidence" value="ECO:0007669"/>
    <property type="project" value="InterPro"/>
</dbReference>
<dbReference type="HAMAP" id="MF_00235">
    <property type="entry name" value="Adenylate_kinase_Adk"/>
    <property type="match status" value="1"/>
</dbReference>
<organism evidence="5 6">
    <name type="scientific">Galendromus occidentalis</name>
    <name type="common">western predatory mite</name>
    <dbReference type="NCBI Taxonomy" id="34638"/>
    <lineage>
        <taxon>Eukaryota</taxon>
        <taxon>Metazoa</taxon>
        <taxon>Ecdysozoa</taxon>
        <taxon>Arthropoda</taxon>
        <taxon>Chelicerata</taxon>
        <taxon>Arachnida</taxon>
        <taxon>Acari</taxon>
        <taxon>Parasitiformes</taxon>
        <taxon>Mesostigmata</taxon>
        <taxon>Gamasina</taxon>
        <taxon>Phytoseioidea</taxon>
        <taxon>Phytoseiidae</taxon>
        <taxon>Typhlodrominae</taxon>
        <taxon>Galendromus</taxon>
    </lineage>
</organism>
<dbReference type="GO" id="GO:0006139">
    <property type="term" value="P:nucleobase-containing compound metabolic process"/>
    <property type="evidence" value="ECO:0007669"/>
    <property type="project" value="InterPro"/>
</dbReference>
<dbReference type="Proteomes" id="UP000694867">
    <property type="component" value="Unplaced"/>
</dbReference>
<dbReference type="SUPFAM" id="SSF52540">
    <property type="entry name" value="P-loop containing nucleoside triphosphate hydrolases"/>
    <property type="match status" value="1"/>
</dbReference>
<evidence type="ECO:0000313" key="5">
    <source>
        <dbReference type="Proteomes" id="UP000694867"/>
    </source>
</evidence>
<gene>
    <name evidence="6" type="primary">LOC100903887</name>
</gene>
<keyword evidence="3 4" id="KW-0418">Kinase</keyword>
<dbReference type="Pfam" id="PF00406">
    <property type="entry name" value="ADK"/>
    <property type="match status" value="1"/>
</dbReference>
<evidence type="ECO:0000256" key="2">
    <source>
        <dbReference type="ARBA" id="ARBA00022741"/>
    </source>
</evidence>
<reference evidence="6" key="1">
    <citation type="submission" date="2025-08" db="UniProtKB">
        <authorList>
            <consortium name="RefSeq"/>
        </authorList>
    </citation>
    <scope>IDENTIFICATION</scope>
</reference>
<accession>A0AAJ6QSH4</accession>
<keyword evidence="5" id="KW-1185">Reference proteome</keyword>
<evidence type="ECO:0000313" key="6">
    <source>
        <dbReference type="RefSeq" id="XP_003742543.1"/>
    </source>
</evidence>
<dbReference type="GeneID" id="100903887"/>
<dbReference type="GO" id="GO:0005524">
    <property type="term" value="F:ATP binding"/>
    <property type="evidence" value="ECO:0007669"/>
    <property type="project" value="InterPro"/>
</dbReference>
<dbReference type="InterPro" id="IPR033690">
    <property type="entry name" value="Adenylat_kinase_CS"/>
</dbReference>